<dbReference type="EMBL" id="JAATJJ010000002">
    <property type="protein sequence ID" value="NJB72625.1"/>
    <property type="molecule type" value="Genomic_DNA"/>
</dbReference>
<organism evidence="1 2">
    <name type="scientific">Saonia flava</name>
    <dbReference type="NCBI Taxonomy" id="523696"/>
    <lineage>
        <taxon>Bacteria</taxon>
        <taxon>Pseudomonadati</taxon>
        <taxon>Bacteroidota</taxon>
        <taxon>Flavobacteriia</taxon>
        <taxon>Flavobacteriales</taxon>
        <taxon>Flavobacteriaceae</taxon>
        <taxon>Saonia</taxon>
    </lineage>
</organism>
<sequence length="50" mass="5836">MLTFMVPQYESPSTRAIQGHLASLPGRDEANLTIIQIKRQERSYYRQLKV</sequence>
<keyword evidence="2" id="KW-1185">Reference proteome</keyword>
<evidence type="ECO:0000313" key="1">
    <source>
        <dbReference type="EMBL" id="NJB72625.1"/>
    </source>
</evidence>
<accession>A0A846R3S9</accession>
<gene>
    <name evidence="1" type="ORF">GGR42_003116</name>
</gene>
<name>A0A846R3S9_9FLAO</name>
<comment type="caution">
    <text evidence="1">The sequence shown here is derived from an EMBL/GenBank/DDBJ whole genome shotgun (WGS) entry which is preliminary data.</text>
</comment>
<protein>
    <submittedName>
        <fullName evidence="1">Uncharacterized protein</fullName>
    </submittedName>
</protein>
<evidence type="ECO:0000313" key="2">
    <source>
        <dbReference type="Proteomes" id="UP000590442"/>
    </source>
</evidence>
<reference evidence="1 2" key="1">
    <citation type="submission" date="2020-03" db="EMBL/GenBank/DDBJ databases">
        <title>Genomic Encyclopedia of Type Strains, Phase IV (KMG-IV): sequencing the most valuable type-strain genomes for metagenomic binning, comparative biology and taxonomic classification.</title>
        <authorList>
            <person name="Goeker M."/>
        </authorList>
    </citation>
    <scope>NUCLEOTIDE SEQUENCE [LARGE SCALE GENOMIC DNA]</scope>
    <source>
        <strain evidence="1 2">DSM 29762</strain>
    </source>
</reference>
<dbReference type="AlphaFoldDB" id="A0A846R3S9"/>
<dbReference type="Proteomes" id="UP000590442">
    <property type="component" value="Unassembled WGS sequence"/>
</dbReference>
<proteinExistence type="predicted"/>